<sequence length="550" mass="59963">MITRTQRPGLGRLAAAGLTAMSLAVLVWTTPAAAADVMAQLPSATTATASKTTTADHSKFKELEGPFATGPEVTEACLECHTEAADHIQQTTHWTWAFDHPVTGQDLGKRNVVNNFCVATATNWPRCTSCHIGYGWTDDKTFDFAAERNVDCLVCHDTTGNYKKFPTGAGHPTYEPKEFPPKSGNVWQPPDLVKIAQNVGPTSRETCGACHFYGGGGDAVKHGDLDSTMARPSKALDVHMAPDGLNFQCSTCHTTGSHEVTGSRYVTKAVDRLGIDVPGHTDDTRATCESCHAMTPHEEAKLNDHTDVVACTTCHVPEFARGGKATKMWWDWSTAGKLNEEGKPFTVKEGADVIYDTKKGDFLWEANVVPEYRWFNGAIEYTLIDDTIDPSGVVPINTLGGGPDDPDSRIWPFKVMRGKQPYDSVNNVLAVPHLFGKDESAFWGAGKFDWIKAIEAGMQARNVDFSGEYDFVETTYHWPIVHMVAPKDEALECEACHAENGRLANLGGFYMPGRGDFGWLNTLGWSLAGLTLIGVIVHALLRVVGASRRK</sequence>
<dbReference type="GO" id="GO:0016491">
    <property type="term" value="F:oxidoreductase activity"/>
    <property type="evidence" value="ECO:0007669"/>
    <property type="project" value="TreeGrafter"/>
</dbReference>
<dbReference type="Pfam" id="PF11783">
    <property type="entry name" value="Cytochrome_cB"/>
    <property type="match status" value="1"/>
</dbReference>
<comment type="caution">
    <text evidence="4">The sequence shown here is derived from an EMBL/GenBank/DDBJ whole genome shotgun (WGS) entry which is preliminary data.</text>
</comment>
<evidence type="ECO:0000256" key="1">
    <source>
        <dbReference type="ARBA" id="ARBA00022729"/>
    </source>
</evidence>
<proteinExistence type="predicted"/>
<organism evidence="4 5">
    <name type="scientific">Caenispirillum salinarum AK4</name>
    <dbReference type="NCBI Taxonomy" id="1238182"/>
    <lineage>
        <taxon>Bacteria</taxon>
        <taxon>Pseudomonadati</taxon>
        <taxon>Pseudomonadota</taxon>
        <taxon>Alphaproteobacteria</taxon>
        <taxon>Rhodospirillales</taxon>
        <taxon>Novispirillaceae</taxon>
        <taxon>Caenispirillum</taxon>
    </lineage>
</organism>
<accession>K9H1B8</accession>
<dbReference type="PATRIC" id="fig|1238182.3.peg.1858"/>
<keyword evidence="1 3" id="KW-0732">Signal</keyword>
<keyword evidence="5" id="KW-1185">Reference proteome</keyword>
<dbReference type="InterPro" id="IPR036280">
    <property type="entry name" value="Multihaem_cyt_sf"/>
</dbReference>
<evidence type="ECO:0000313" key="5">
    <source>
        <dbReference type="Proteomes" id="UP000009881"/>
    </source>
</evidence>
<dbReference type="Proteomes" id="UP000009881">
    <property type="component" value="Unassembled WGS sequence"/>
</dbReference>
<dbReference type="RefSeq" id="WP_009540304.1">
    <property type="nucleotide sequence ID" value="NZ_ANHY01000007.1"/>
</dbReference>
<feature type="transmembrane region" description="Helical" evidence="2">
    <location>
        <begin position="523"/>
        <end position="544"/>
    </location>
</feature>
<keyword evidence="2" id="KW-0812">Transmembrane</keyword>
<reference evidence="4 5" key="1">
    <citation type="journal article" date="2013" name="Genome Announc.">
        <title>Draft Genome Sequence of an Alphaproteobacterium, Caenispirillum salinarum AK4(T), Isolated from a Solar Saltern.</title>
        <authorList>
            <person name="Khatri I."/>
            <person name="Singh A."/>
            <person name="Korpole S."/>
            <person name="Pinnaka A.K."/>
            <person name="Subramanian S."/>
        </authorList>
    </citation>
    <scope>NUCLEOTIDE SEQUENCE [LARGE SCALE GENOMIC DNA]</scope>
    <source>
        <strain evidence="4 5">AK4</strain>
    </source>
</reference>
<protein>
    <submittedName>
        <fullName evidence="4">Octaheme tetrathionate reductase</fullName>
    </submittedName>
</protein>
<dbReference type="PANTHER" id="PTHR35038:SF5">
    <property type="entry name" value="CYTOCHROME C-TYPE PROTEIN NRFB"/>
    <property type="match status" value="1"/>
</dbReference>
<dbReference type="PANTHER" id="PTHR35038">
    <property type="entry name" value="DISSIMILATORY SULFITE REDUCTASE SIRA"/>
    <property type="match status" value="1"/>
</dbReference>
<dbReference type="STRING" id="1238182.C882_4196"/>
<feature type="chain" id="PRO_5003929778" evidence="3">
    <location>
        <begin position="35"/>
        <end position="550"/>
    </location>
</feature>
<evidence type="ECO:0000256" key="3">
    <source>
        <dbReference type="SAM" id="SignalP"/>
    </source>
</evidence>
<dbReference type="AlphaFoldDB" id="K9H1B8"/>
<dbReference type="PIRSF" id="PIRSF039014">
    <property type="entry name" value="OTR_cyc"/>
    <property type="match status" value="1"/>
</dbReference>
<keyword evidence="2" id="KW-0472">Membrane</keyword>
<dbReference type="EMBL" id="ANHY01000007">
    <property type="protein sequence ID" value="EKV30859.1"/>
    <property type="molecule type" value="Genomic_DNA"/>
</dbReference>
<dbReference type="InterPro" id="IPR051829">
    <property type="entry name" value="Multiheme_Cytochr_ET"/>
</dbReference>
<dbReference type="InterPro" id="IPR024673">
    <property type="entry name" value="Octahem_Cyt_c"/>
</dbReference>
<feature type="signal peptide" evidence="3">
    <location>
        <begin position="1"/>
        <end position="34"/>
    </location>
</feature>
<name>K9H1B8_9PROT</name>
<dbReference type="SUPFAM" id="SSF48695">
    <property type="entry name" value="Multiheme cytochromes"/>
    <property type="match status" value="1"/>
</dbReference>
<evidence type="ECO:0000313" key="4">
    <source>
        <dbReference type="EMBL" id="EKV30859.1"/>
    </source>
</evidence>
<keyword evidence="2" id="KW-1133">Transmembrane helix</keyword>
<gene>
    <name evidence="4" type="ORF">C882_4196</name>
</gene>
<dbReference type="NCBIfam" id="TIGR04315">
    <property type="entry name" value="octaheme_Shew"/>
    <property type="match status" value="1"/>
</dbReference>
<dbReference type="eggNOG" id="ENOG502Z8B5">
    <property type="taxonomic scope" value="Bacteria"/>
</dbReference>
<dbReference type="Gene3D" id="1.10.1130.10">
    <property type="entry name" value="Flavocytochrome C3, Chain A"/>
    <property type="match status" value="1"/>
</dbReference>
<evidence type="ECO:0000256" key="2">
    <source>
        <dbReference type="SAM" id="Phobius"/>
    </source>
</evidence>